<reference evidence="1 2" key="1">
    <citation type="journal article" date="2020" name="Genome Biol. Evol.">
        <title>Comparative genomics of Sclerotiniaceae.</title>
        <authorList>
            <person name="Valero Jimenez C.A."/>
            <person name="Steentjes M."/>
            <person name="Scholten O.E."/>
            <person name="Van Kan J.A.L."/>
        </authorList>
    </citation>
    <scope>NUCLEOTIDE SEQUENCE [LARGE SCALE GENOMIC DNA]</scope>
    <source>
        <strain evidence="1 2">B1</strain>
    </source>
</reference>
<keyword evidence="2" id="KW-1185">Reference proteome</keyword>
<sequence length="314" mass="34928">MNYVDQRHSENVLTRIVNLGSRKCITLYPSGDRRFWHTTFDPASTDNAQWWKLVRYDNAGKYMIISANTGEAIVSSDHGEWISQPRDSNLQIQIFRFDQGTDTRSRHFKIVCPNSNMRTVSNSDLYNEPNNGSLKDEQYWQFITEEMEITAVNYILPAGNPFGRSPLVIDRQIATNNLSTTQTMSVTISGSTENQSSFDASAGFSTTVSTDFKCGVPGIAEGKVSVSATASTELKWGKVNKTTLQWSKSVPLEVPPGKTYRVIGSVDQTVMDIPFTATLTSKITGKTTTMTGIYKGVTNFNFTTTYDDVTGRPI</sequence>
<dbReference type="Gene3D" id="2.170.15.10">
    <property type="entry name" value="Proaerolysin, chain A, domain 3"/>
    <property type="match status" value="1"/>
</dbReference>
<dbReference type="Gene3D" id="2.80.10.50">
    <property type="match status" value="1"/>
</dbReference>
<dbReference type="RefSeq" id="XP_038807669.1">
    <property type="nucleotide sequence ID" value="XM_038955803.1"/>
</dbReference>
<evidence type="ECO:0000313" key="2">
    <source>
        <dbReference type="Proteomes" id="UP000783213"/>
    </source>
</evidence>
<dbReference type="PANTHER" id="PTHR39244:SF5">
    <property type="entry name" value="NATTERIN-3-LIKE"/>
    <property type="match status" value="1"/>
</dbReference>
<evidence type="ECO:0008006" key="3">
    <source>
        <dbReference type="Google" id="ProtNLM"/>
    </source>
</evidence>
<dbReference type="GeneID" id="62234953"/>
<organism evidence="1 2">
    <name type="scientific">Botrytis deweyae</name>
    <dbReference type="NCBI Taxonomy" id="2478750"/>
    <lineage>
        <taxon>Eukaryota</taxon>
        <taxon>Fungi</taxon>
        <taxon>Dikarya</taxon>
        <taxon>Ascomycota</taxon>
        <taxon>Pezizomycotina</taxon>
        <taxon>Leotiomycetes</taxon>
        <taxon>Helotiales</taxon>
        <taxon>Sclerotiniaceae</taxon>
        <taxon>Botrytis</taxon>
    </lineage>
</organism>
<dbReference type="PANTHER" id="PTHR39244">
    <property type="entry name" value="NATTERIN-4"/>
    <property type="match status" value="1"/>
</dbReference>
<name>A0ABQ7IEN4_9HELO</name>
<dbReference type="InterPro" id="IPR053237">
    <property type="entry name" value="Natterin_C"/>
</dbReference>
<dbReference type="SUPFAM" id="SSF50370">
    <property type="entry name" value="Ricin B-like lectins"/>
    <property type="match status" value="1"/>
</dbReference>
<gene>
    <name evidence="1" type="ORF">EAE98_008180</name>
</gene>
<protein>
    <recommendedName>
        <fullName evidence="3">Ricin B lectin domain-containing protein</fullName>
    </recommendedName>
</protein>
<evidence type="ECO:0000313" key="1">
    <source>
        <dbReference type="EMBL" id="KAF7921969.1"/>
    </source>
</evidence>
<comment type="caution">
    <text evidence="1">The sequence shown here is derived from an EMBL/GenBank/DDBJ whole genome shotgun (WGS) entry which is preliminary data.</text>
</comment>
<dbReference type="EMBL" id="RCSX01000021">
    <property type="protein sequence ID" value="KAF7921969.1"/>
    <property type="molecule type" value="Genomic_DNA"/>
</dbReference>
<proteinExistence type="predicted"/>
<accession>A0ABQ7IEN4</accession>
<dbReference type="Proteomes" id="UP000783213">
    <property type="component" value="Unassembled WGS sequence"/>
</dbReference>
<dbReference type="InterPro" id="IPR035992">
    <property type="entry name" value="Ricin_B-like_lectins"/>
</dbReference>
<dbReference type="SUPFAM" id="SSF56973">
    <property type="entry name" value="Aerolisin/ETX pore-forming domain"/>
    <property type="match status" value="1"/>
</dbReference>